<dbReference type="Proteomes" id="UP000285642">
    <property type="component" value="Unassembled WGS sequence"/>
</dbReference>
<gene>
    <name evidence="2" type="ORF">DW924_06200</name>
</gene>
<evidence type="ECO:0000313" key="3">
    <source>
        <dbReference type="Proteomes" id="UP000285642"/>
    </source>
</evidence>
<dbReference type="SUPFAM" id="SSF53756">
    <property type="entry name" value="UDP-Glycosyltransferase/glycogen phosphorylase"/>
    <property type="match status" value="1"/>
</dbReference>
<comment type="caution">
    <text evidence="2">The sequence shown here is derived from an EMBL/GenBank/DDBJ whole genome shotgun (WGS) entry which is preliminary data.</text>
</comment>
<dbReference type="RefSeq" id="WP_118364436.1">
    <property type="nucleotide sequence ID" value="NZ_QSFS01000005.1"/>
</dbReference>
<feature type="domain" description="Glycosyl transferase family 1" evidence="1">
    <location>
        <begin position="170"/>
        <end position="336"/>
    </location>
</feature>
<sequence length="453" mass="53593">MICCNLWMIGGIERVMQQLINYFEQKYEIVLVSYVVQGKAYELPDSVEHFYLENQEDCAYSIGYRVSKLAIFLETDLYIGNANLAIEFLEIYEYLQKSNIKTIMMNHTSWIYPYKYEGFLCQEVEYRNQIIDKPNVVCFLTNIFSELAKNTFNRTIVTMPNPNTYTNYNEEIDKREETIIAVARFEDPIKRLDKIFRIYKKLSTLNSSVKLCIVGNIDWNVQYEYNGKTLKKMVEELEIPMERVEYVGETTKIEQYYKRAKALMLTSETEGFAMILTEAGNYGVPVVSYYYSGIEDVIEDGKNGFLVEDEDMFVNKLNILLKDEKIYHYMKTNAQKFAERFEKNKIMKRWEELFAILLTSKSQEEIDNKIATNNLFTRMPSDIKVYKKCIEEYQEILEGIIRRTLRCEDIMYNLNMQLSESQEEIKMLKNLTNKNLLIKKIMKKLHNGIIKNK</sequence>
<evidence type="ECO:0000313" key="2">
    <source>
        <dbReference type="EMBL" id="RHA71085.1"/>
    </source>
</evidence>
<dbReference type="InterPro" id="IPR001296">
    <property type="entry name" value="Glyco_trans_1"/>
</dbReference>
<dbReference type="Pfam" id="PF00534">
    <property type="entry name" value="Glycos_transf_1"/>
    <property type="match status" value="1"/>
</dbReference>
<evidence type="ECO:0000259" key="1">
    <source>
        <dbReference type="Pfam" id="PF00534"/>
    </source>
</evidence>
<dbReference type="GO" id="GO:0016757">
    <property type="term" value="F:glycosyltransferase activity"/>
    <property type="evidence" value="ECO:0007669"/>
    <property type="project" value="InterPro"/>
</dbReference>
<reference evidence="2 3" key="1">
    <citation type="submission" date="2018-08" db="EMBL/GenBank/DDBJ databases">
        <title>A genome reference for cultivated species of the human gut microbiota.</title>
        <authorList>
            <person name="Zou Y."/>
            <person name="Xue W."/>
            <person name="Luo G."/>
        </authorList>
    </citation>
    <scope>NUCLEOTIDE SEQUENCE [LARGE SCALE GENOMIC DNA]</scope>
    <source>
        <strain evidence="2 3">AM42-8</strain>
    </source>
</reference>
<name>A0A413SS23_9FIRM</name>
<protein>
    <submittedName>
        <fullName evidence="2">Glycosyltransferase</fullName>
    </submittedName>
</protein>
<dbReference type="Gene3D" id="3.40.50.2000">
    <property type="entry name" value="Glycogen Phosphorylase B"/>
    <property type="match status" value="2"/>
</dbReference>
<dbReference type="EMBL" id="QSFS01000005">
    <property type="protein sequence ID" value="RHA71085.1"/>
    <property type="molecule type" value="Genomic_DNA"/>
</dbReference>
<dbReference type="PANTHER" id="PTHR12526">
    <property type="entry name" value="GLYCOSYLTRANSFERASE"/>
    <property type="match status" value="1"/>
</dbReference>
<proteinExistence type="predicted"/>
<dbReference type="AlphaFoldDB" id="A0A413SS23"/>
<accession>A0A413SS23</accession>
<dbReference type="PANTHER" id="PTHR12526:SF630">
    <property type="entry name" value="GLYCOSYLTRANSFERASE"/>
    <property type="match status" value="1"/>
</dbReference>
<organism evidence="2 3">
    <name type="scientific">Dorea formicigenerans</name>
    <dbReference type="NCBI Taxonomy" id="39486"/>
    <lineage>
        <taxon>Bacteria</taxon>
        <taxon>Bacillati</taxon>
        <taxon>Bacillota</taxon>
        <taxon>Clostridia</taxon>
        <taxon>Lachnospirales</taxon>
        <taxon>Lachnospiraceae</taxon>
        <taxon>Dorea</taxon>
    </lineage>
</organism>
<keyword evidence="2" id="KW-0808">Transferase</keyword>